<gene>
    <name evidence="17" type="ORF">SLEP1_g22009</name>
</gene>
<evidence type="ECO:0000256" key="11">
    <source>
        <dbReference type="ARBA" id="ARBA00022989"/>
    </source>
</evidence>
<dbReference type="GO" id="GO:0016020">
    <property type="term" value="C:membrane"/>
    <property type="evidence" value="ECO:0007669"/>
    <property type="project" value="UniProtKB-SubCell"/>
</dbReference>
<dbReference type="EMBL" id="BPVZ01000032">
    <property type="protein sequence ID" value="GKV10679.1"/>
    <property type="molecule type" value="Genomic_DNA"/>
</dbReference>
<keyword evidence="10" id="KW-0862">Zinc</keyword>
<dbReference type="SMART" id="SM00184">
    <property type="entry name" value="RING"/>
    <property type="match status" value="1"/>
</dbReference>
<keyword evidence="9" id="KW-0833">Ubl conjugation pathway</keyword>
<dbReference type="FunFam" id="3.30.40.10:FF:000187">
    <property type="entry name" value="E3 ubiquitin-protein ligase ATL6"/>
    <property type="match status" value="1"/>
</dbReference>
<comment type="caution">
    <text evidence="17">The sequence shown here is derived from an EMBL/GenBank/DDBJ whole genome shotgun (WGS) entry which is preliminary data.</text>
</comment>
<dbReference type="AlphaFoldDB" id="A0AAV5JH38"/>
<evidence type="ECO:0000256" key="4">
    <source>
        <dbReference type="ARBA" id="ARBA00012483"/>
    </source>
</evidence>
<keyword evidence="7" id="KW-0479">Metal-binding</keyword>
<comment type="subcellular location">
    <subcellularLocation>
        <location evidence="2">Membrane</location>
        <topology evidence="2">Single-pass membrane protein</topology>
    </subcellularLocation>
</comment>
<evidence type="ECO:0000256" key="2">
    <source>
        <dbReference type="ARBA" id="ARBA00004167"/>
    </source>
</evidence>
<dbReference type="Pfam" id="PF13639">
    <property type="entry name" value="zf-RING_2"/>
    <property type="match status" value="1"/>
</dbReference>
<dbReference type="InterPro" id="IPR001841">
    <property type="entry name" value="Znf_RING"/>
</dbReference>
<comment type="catalytic activity">
    <reaction evidence="1">
        <text>S-ubiquitinyl-[E2 ubiquitin-conjugating enzyme]-L-cysteine + [acceptor protein]-L-lysine = [E2 ubiquitin-conjugating enzyme]-L-cysteine + N(6)-ubiquitinyl-[acceptor protein]-L-lysine.</text>
        <dbReference type="EC" id="2.3.2.27"/>
    </reaction>
</comment>
<dbReference type="InterPro" id="IPR053238">
    <property type="entry name" value="RING-H2_zinc_finger"/>
</dbReference>
<evidence type="ECO:0000256" key="1">
    <source>
        <dbReference type="ARBA" id="ARBA00000900"/>
    </source>
</evidence>
<protein>
    <recommendedName>
        <fullName evidence="4">RING-type E3 ubiquitin transferase</fullName>
        <ecNumber evidence="4">2.3.2.27</ecNumber>
    </recommendedName>
</protein>
<evidence type="ECO:0000259" key="16">
    <source>
        <dbReference type="PROSITE" id="PS50089"/>
    </source>
</evidence>
<feature type="domain" description="RING-type" evidence="16">
    <location>
        <begin position="99"/>
        <end position="141"/>
    </location>
</feature>
<evidence type="ECO:0000256" key="8">
    <source>
        <dbReference type="ARBA" id="ARBA00022771"/>
    </source>
</evidence>
<comment type="pathway">
    <text evidence="3">Protein modification; protein ubiquitination.</text>
</comment>
<evidence type="ECO:0000313" key="17">
    <source>
        <dbReference type="EMBL" id="GKV10679.1"/>
    </source>
</evidence>
<evidence type="ECO:0000256" key="14">
    <source>
        <dbReference type="PROSITE-ProRule" id="PRU00175"/>
    </source>
</evidence>
<evidence type="ECO:0000256" key="7">
    <source>
        <dbReference type="ARBA" id="ARBA00022723"/>
    </source>
</evidence>
<evidence type="ECO:0000256" key="12">
    <source>
        <dbReference type="ARBA" id="ARBA00023136"/>
    </source>
</evidence>
<dbReference type="EC" id="2.3.2.27" evidence="4"/>
<reference evidence="17 18" key="1">
    <citation type="journal article" date="2021" name="Commun. Biol.">
        <title>The genome of Shorea leprosula (Dipterocarpaceae) highlights the ecological relevance of drought in aseasonal tropical rainforests.</title>
        <authorList>
            <person name="Ng K.K.S."/>
            <person name="Kobayashi M.J."/>
            <person name="Fawcett J.A."/>
            <person name="Hatakeyama M."/>
            <person name="Paape T."/>
            <person name="Ng C.H."/>
            <person name="Ang C.C."/>
            <person name="Tnah L.H."/>
            <person name="Lee C.T."/>
            <person name="Nishiyama T."/>
            <person name="Sese J."/>
            <person name="O'Brien M.J."/>
            <person name="Copetti D."/>
            <person name="Mohd Noor M.I."/>
            <person name="Ong R.C."/>
            <person name="Putra M."/>
            <person name="Sireger I.Z."/>
            <person name="Indrioko S."/>
            <person name="Kosugi Y."/>
            <person name="Izuno A."/>
            <person name="Isagi Y."/>
            <person name="Lee S.L."/>
            <person name="Shimizu K.K."/>
        </authorList>
    </citation>
    <scope>NUCLEOTIDE SEQUENCE [LARGE SCALE GENOMIC DNA]</scope>
    <source>
        <strain evidence="17">214</strain>
    </source>
</reference>
<dbReference type="GO" id="GO:0008270">
    <property type="term" value="F:zinc ion binding"/>
    <property type="evidence" value="ECO:0007669"/>
    <property type="project" value="UniProtKB-KW"/>
</dbReference>
<dbReference type="InterPro" id="IPR013083">
    <property type="entry name" value="Znf_RING/FYVE/PHD"/>
</dbReference>
<dbReference type="CDD" id="cd16461">
    <property type="entry name" value="RING-H2_EL5-like"/>
    <property type="match status" value="1"/>
</dbReference>
<dbReference type="PANTHER" id="PTHR14155:SF521">
    <property type="entry name" value="RING-H2 FINGER PROTEIN ATL30"/>
    <property type="match status" value="1"/>
</dbReference>
<dbReference type="GO" id="GO:0061630">
    <property type="term" value="F:ubiquitin protein ligase activity"/>
    <property type="evidence" value="ECO:0007669"/>
    <property type="project" value="UniProtKB-EC"/>
</dbReference>
<comment type="similarity">
    <text evidence="13">Belongs to the RING-type zinc finger family. ATL subfamily.</text>
</comment>
<organism evidence="17 18">
    <name type="scientific">Rubroshorea leprosula</name>
    <dbReference type="NCBI Taxonomy" id="152421"/>
    <lineage>
        <taxon>Eukaryota</taxon>
        <taxon>Viridiplantae</taxon>
        <taxon>Streptophyta</taxon>
        <taxon>Embryophyta</taxon>
        <taxon>Tracheophyta</taxon>
        <taxon>Spermatophyta</taxon>
        <taxon>Magnoliopsida</taxon>
        <taxon>eudicotyledons</taxon>
        <taxon>Gunneridae</taxon>
        <taxon>Pentapetalae</taxon>
        <taxon>rosids</taxon>
        <taxon>malvids</taxon>
        <taxon>Malvales</taxon>
        <taxon>Dipterocarpaceae</taxon>
        <taxon>Rubroshorea</taxon>
    </lineage>
</organism>
<keyword evidence="11" id="KW-1133">Transmembrane helix</keyword>
<evidence type="ECO:0000256" key="5">
    <source>
        <dbReference type="ARBA" id="ARBA00022679"/>
    </source>
</evidence>
<keyword evidence="12" id="KW-0472">Membrane</keyword>
<dbReference type="SMART" id="SM00744">
    <property type="entry name" value="RINGv"/>
    <property type="match status" value="1"/>
</dbReference>
<dbReference type="PROSITE" id="PS50089">
    <property type="entry name" value="ZF_RING_2"/>
    <property type="match status" value="1"/>
</dbReference>
<evidence type="ECO:0000256" key="15">
    <source>
        <dbReference type="SAM" id="MobiDB-lite"/>
    </source>
</evidence>
<evidence type="ECO:0000256" key="10">
    <source>
        <dbReference type="ARBA" id="ARBA00022833"/>
    </source>
</evidence>
<evidence type="ECO:0000256" key="6">
    <source>
        <dbReference type="ARBA" id="ARBA00022692"/>
    </source>
</evidence>
<keyword evidence="18" id="KW-1185">Reference proteome</keyword>
<name>A0AAV5JH38_9ROSI</name>
<evidence type="ECO:0000256" key="3">
    <source>
        <dbReference type="ARBA" id="ARBA00004906"/>
    </source>
</evidence>
<evidence type="ECO:0000313" key="18">
    <source>
        <dbReference type="Proteomes" id="UP001054252"/>
    </source>
</evidence>
<feature type="region of interest" description="Disordered" evidence="15">
    <location>
        <begin position="184"/>
        <end position="227"/>
    </location>
</feature>
<dbReference type="PANTHER" id="PTHR14155">
    <property type="entry name" value="RING FINGER DOMAIN-CONTAINING"/>
    <property type="match status" value="1"/>
</dbReference>
<dbReference type="InterPro" id="IPR011016">
    <property type="entry name" value="Znf_RING-CH"/>
</dbReference>
<evidence type="ECO:0000256" key="13">
    <source>
        <dbReference type="ARBA" id="ARBA00024209"/>
    </source>
</evidence>
<sequence length="289" mass="32425">MQRSDLRLELQILRPPSSVLLCILNVVQFHFQRPPTVTQCVMTNILNTVNMHQSPSGALVGTTATSMNPGLDPVLVQSFPTFKYSTVKDFYREKYGLECSICLVEFGDDDMLRLLTTCYHVFHQECIDLWLESHKTCPVCRKDLELSEKLLEKSPMLVHSHSMHELGESIASPQDAISIEVKEDNGDQEGRGEGGAPQASSDAREQKERREKLERFSRSHSTGHSIHNNVEEDRYTLRLLENVVQLKFIKGQHSAVSCVTFGEFSSPIASRNGGFGDGAECSRGNINRV</sequence>
<keyword evidence="5" id="KW-0808">Transferase</keyword>
<dbReference type="Proteomes" id="UP001054252">
    <property type="component" value="Unassembled WGS sequence"/>
</dbReference>
<evidence type="ECO:0000256" key="9">
    <source>
        <dbReference type="ARBA" id="ARBA00022786"/>
    </source>
</evidence>
<keyword evidence="6" id="KW-0812">Transmembrane</keyword>
<feature type="compositionally biased region" description="Basic and acidic residues" evidence="15">
    <location>
        <begin position="202"/>
        <end position="217"/>
    </location>
</feature>
<keyword evidence="8 14" id="KW-0863">Zinc-finger</keyword>
<dbReference type="SUPFAM" id="SSF57850">
    <property type="entry name" value="RING/U-box"/>
    <property type="match status" value="1"/>
</dbReference>
<dbReference type="Gene3D" id="3.30.40.10">
    <property type="entry name" value="Zinc/RING finger domain, C3HC4 (zinc finger)"/>
    <property type="match status" value="1"/>
</dbReference>
<proteinExistence type="inferred from homology"/>
<accession>A0AAV5JH38</accession>